<keyword evidence="3" id="KW-1185">Reference proteome</keyword>
<dbReference type="RefSeq" id="XP_031022180.1">
    <property type="nucleotide sequence ID" value="XM_031171855.1"/>
</dbReference>
<name>A0A507BT49_9FUNG</name>
<dbReference type="AlphaFoldDB" id="A0A507BT49"/>
<organism evidence="2 3">
    <name type="scientific">Synchytrium microbalum</name>
    <dbReference type="NCBI Taxonomy" id="1806994"/>
    <lineage>
        <taxon>Eukaryota</taxon>
        <taxon>Fungi</taxon>
        <taxon>Fungi incertae sedis</taxon>
        <taxon>Chytridiomycota</taxon>
        <taxon>Chytridiomycota incertae sedis</taxon>
        <taxon>Chytridiomycetes</taxon>
        <taxon>Synchytriales</taxon>
        <taxon>Synchytriaceae</taxon>
        <taxon>Synchytrium</taxon>
    </lineage>
</organism>
<feature type="non-terminal residue" evidence="2">
    <location>
        <position position="1"/>
    </location>
</feature>
<keyword evidence="2" id="KW-0808">Transferase</keyword>
<dbReference type="OrthoDB" id="5598545at2759"/>
<evidence type="ECO:0000313" key="3">
    <source>
        <dbReference type="Proteomes" id="UP000319731"/>
    </source>
</evidence>
<sequence length="117" mass="13346">SKPCVRIQKSLYGLKQSGRQWYNKYSEVLKSQGFAHSIECPSVFYKHTDKGPVITSIYVDDTNVMDPEKKAVDKVKTFLKSTFEMKDFGQVSGCIGIDIEHLHQGVFLLQSKMIQKI</sequence>
<accession>A0A507BT49</accession>
<dbReference type="STRING" id="1806994.A0A507BT49"/>
<keyword evidence="2" id="KW-0239">DNA-directed DNA polymerase</keyword>
<reference evidence="2 3" key="1">
    <citation type="journal article" date="2019" name="Sci. Rep.">
        <title>Comparative genomics of chytrid fungi reveal insights into the obligate biotrophic and pathogenic lifestyle of Synchytrium endobioticum.</title>
        <authorList>
            <person name="van de Vossenberg B.T.L.H."/>
            <person name="Warris S."/>
            <person name="Nguyen H.D.T."/>
            <person name="van Gent-Pelzer M.P.E."/>
            <person name="Joly D.L."/>
            <person name="van de Geest H.C."/>
            <person name="Bonants P.J.M."/>
            <person name="Smith D.S."/>
            <person name="Levesque C.A."/>
            <person name="van der Lee T.A.J."/>
        </authorList>
    </citation>
    <scope>NUCLEOTIDE SEQUENCE [LARGE SCALE GENOMIC DNA]</scope>
    <source>
        <strain evidence="2 3">JEL517</strain>
    </source>
</reference>
<dbReference type="EMBL" id="QEAO01000065">
    <property type="protein sequence ID" value="TPX30538.1"/>
    <property type="molecule type" value="Genomic_DNA"/>
</dbReference>
<proteinExistence type="predicted"/>
<evidence type="ECO:0000313" key="2">
    <source>
        <dbReference type="EMBL" id="TPX30538.1"/>
    </source>
</evidence>
<dbReference type="GO" id="GO:0003887">
    <property type="term" value="F:DNA-directed DNA polymerase activity"/>
    <property type="evidence" value="ECO:0007669"/>
    <property type="project" value="UniProtKB-KW"/>
</dbReference>
<dbReference type="InterPro" id="IPR013103">
    <property type="entry name" value="RVT_2"/>
</dbReference>
<dbReference type="GeneID" id="42007152"/>
<evidence type="ECO:0000259" key="1">
    <source>
        <dbReference type="Pfam" id="PF07727"/>
    </source>
</evidence>
<dbReference type="Proteomes" id="UP000319731">
    <property type="component" value="Unassembled WGS sequence"/>
</dbReference>
<dbReference type="Pfam" id="PF07727">
    <property type="entry name" value="RVT_2"/>
    <property type="match status" value="1"/>
</dbReference>
<protein>
    <submittedName>
        <fullName evidence="2">DNA-directed DNA polymerase</fullName>
    </submittedName>
</protein>
<comment type="caution">
    <text evidence="2">The sequence shown here is derived from an EMBL/GenBank/DDBJ whole genome shotgun (WGS) entry which is preliminary data.</text>
</comment>
<gene>
    <name evidence="2" type="ORF">SmJEL517_g05929</name>
</gene>
<keyword evidence="2" id="KW-0548">Nucleotidyltransferase</keyword>
<feature type="domain" description="Reverse transcriptase Ty1/copia-type" evidence="1">
    <location>
        <begin position="3"/>
        <end position="117"/>
    </location>
</feature>